<evidence type="ECO:0000313" key="11">
    <source>
        <dbReference type="Proteomes" id="UP001519272"/>
    </source>
</evidence>
<reference evidence="10 11" key="1">
    <citation type="submission" date="2021-03" db="EMBL/GenBank/DDBJ databases">
        <title>Genomic Encyclopedia of Type Strains, Phase IV (KMG-IV): sequencing the most valuable type-strain genomes for metagenomic binning, comparative biology and taxonomic classification.</title>
        <authorList>
            <person name="Goeker M."/>
        </authorList>
    </citation>
    <scope>NUCLEOTIDE SEQUENCE [LARGE SCALE GENOMIC DNA]</scope>
    <source>
        <strain evidence="10 11">DSM 14349</strain>
    </source>
</reference>
<comment type="caution">
    <text evidence="10">The sequence shown here is derived from an EMBL/GenBank/DDBJ whole genome shotgun (WGS) entry which is preliminary data.</text>
</comment>
<feature type="transmembrane region" description="Helical" evidence="8">
    <location>
        <begin position="305"/>
        <end position="325"/>
    </location>
</feature>
<evidence type="ECO:0000256" key="7">
    <source>
        <dbReference type="ARBA" id="ARBA00023136"/>
    </source>
</evidence>
<comment type="similarity">
    <text evidence="2">Belongs to the ABC-2 integral membrane protein family.</text>
</comment>
<evidence type="ECO:0000256" key="1">
    <source>
        <dbReference type="ARBA" id="ARBA00004651"/>
    </source>
</evidence>
<dbReference type="EMBL" id="JAGGKG010000019">
    <property type="protein sequence ID" value="MBP1906844.1"/>
    <property type="molecule type" value="Genomic_DNA"/>
</dbReference>
<comment type="subcellular location">
    <subcellularLocation>
        <location evidence="1">Cell membrane</location>
        <topology evidence="1">Multi-pass membrane protein</topology>
    </subcellularLocation>
</comment>
<feature type="transmembrane region" description="Helical" evidence="8">
    <location>
        <begin position="21"/>
        <end position="44"/>
    </location>
</feature>
<dbReference type="PANTHER" id="PTHR30294">
    <property type="entry name" value="MEMBRANE COMPONENT OF ABC TRANSPORTER YHHJ-RELATED"/>
    <property type="match status" value="1"/>
</dbReference>
<evidence type="ECO:0000313" key="10">
    <source>
        <dbReference type="EMBL" id="MBP1906844.1"/>
    </source>
</evidence>
<dbReference type="Proteomes" id="UP001519272">
    <property type="component" value="Unassembled WGS sequence"/>
</dbReference>
<evidence type="ECO:0000256" key="4">
    <source>
        <dbReference type="ARBA" id="ARBA00022475"/>
    </source>
</evidence>
<evidence type="ECO:0000256" key="6">
    <source>
        <dbReference type="ARBA" id="ARBA00022989"/>
    </source>
</evidence>
<evidence type="ECO:0000256" key="3">
    <source>
        <dbReference type="ARBA" id="ARBA00022448"/>
    </source>
</evidence>
<accession>A0ABS4FW99</accession>
<feature type="domain" description="ABC transmembrane type-2" evidence="9">
    <location>
        <begin position="158"/>
        <end position="383"/>
    </location>
</feature>
<dbReference type="Gene3D" id="3.40.1710.10">
    <property type="entry name" value="abc type-2 transporter like domain"/>
    <property type="match status" value="1"/>
</dbReference>
<dbReference type="InterPro" id="IPR047817">
    <property type="entry name" value="ABC2_TM_bact-type"/>
</dbReference>
<feature type="transmembrane region" description="Helical" evidence="8">
    <location>
        <begin position="237"/>
        <end position="263"/>
    </location>
</feature>
<dbReference type="PANTHER" id="PTHR30294:SF29">
    <property type="entry name" value="MULTIDRUG ABC TRANSPORTER PERMEASE YBHS-RELATED"/>
    <property type="match status" value="1"/>
</dbReference>
<organism evidence="10 11">
    <name type="scientific">Paenibacillus turicensis</name>
    <dbReference type="NCBI Taxonomy" id="160487"/>
    <lineage>
        <taxon>Bacteria</taxon>
        <taxon>Bacillati</taxon>
        <taxon>Bacillota</taxon>
        <taxon>Bacilli</taxon>
        <taxon>Bacillales</taxon>
        <taxon>Paenibacillaceae</taxon>
        <taxon>Paenibacillus</taxon>
    </lineage>
</organism>
<keyword evidence="4" id="KW-1003">Cell membrane</keyword>
<feature type="transmembrane region" description="Helical" evidence="8">
    <location>
        <begin position="193"/>
        <end position="216"/>
    </location>
</feature>
<keyword evidence="5 8" id="KW-0812">Transmembrane</keyword>
<evidence type="ECO:0000256" key="5">
    <source>
        <dbReference type="ARBA" id="ARBA00022692"/>
    </source>
</evidence>
<name>A0ABS4FW99_9BACL</name>
<protein>
    <submittedName>
        <fullName evidence="10">ABC-2 type transport system permease protein</fullName>
    </submittedName>
</protein>
<dbReference type="PROSITE" id="PS51012">
    <property type="entry name" value="ABC_TM2"/>
    <property type="match status" value="1"/>
</dbReference>
<gene>
    <name evidence="10" type="ORF">J2Z32_003509</name>
</gene>
<evidence type="ECO:0000259" key="9">
    <source>
        <dbReference type="PROSITE" id="PS51012"/>
    </source>
</evidence>
<dbReference type="InterPro" id="IPR013525">
    <property type="entry name" value="ABC2_TM"/>
</dbReference>
<keyword evidence="6 8" id="KW-1133">Transmembrane helix</keyword>
<dbReference type="Pfam" id="PF12698">
    <property type="entry name" value="ABC2_membrane_3"/>
    <property type="match status" value="1"/>
</dbReference>
<keyword evidence="11" id="KW-1185">Reference proteome</keyword>
<dbReference type="InterPro" id="IPR051449">
    <property type="entry name" value="ABC-2_transporter_component"/>
</dbReference>
<feature type="transmembrane region" description="Helical" evidence="8">
    <location>
        <begin position="358"/>
        <end position="380"/>
    </location>
</feature>
<keyword evidence="7 8" id="KW-0472">Membrane</keyword>
<sequence length="387" mass="43052">MVNLWTITWFELKRLTRTRTVLLNQFLLPMLLIFIIGSALSNLYTTTEKPNVDPISIMVINHSDSDDLEKIGWNQFIISPDMKDQLHIVQGNNKEEAIAQLKEQKIDLAMIIPAHLFQSVKSGDKVVWEIIEGKDSTKNKIGMFMIEGYLKQLNVTLVGGGAVITKPSSADQTNTSFVQMRAISDTGINFSSFQVYACSMLTMFLLYSGLTTSISLQSEQKNKTLARLKGMPISSTTIFMGKILGNSVMAMIQATVIILGTHWLYGVNWGAHPLYLVIICFLIIMISMLMATVITLVVKSSATTSIIIQSIIVVMTFVSGGFRPINDEFISKLGEYTVNYHASQGIMNMMLTGDMAKIVHHISILGIYSAVILLISVIVYRKVGYNE</sequence>
<feature type="transmembrane region" description="Helical" evidence="8">
    <location>
        <begin position="275"/>
        <end position="298"/>
    </location>
</feature>
<evidence type="ECO:0000256" key="8">
    <source>
        <dbReference type="SAM" id="Phobius"/>
    </source>
</evidence>
<dbReference type="RefSeq" id="WP_210090436.1">
    <property type="nucleotide sequence ID" value="NZ_JAGGKG010000019.1"/>
</dbReference>
<evidence type="ECO:0000256" key="2">
    <source>
        <dbReference type="ARBA" id="ARBA00007783"/>
    </source>
</evidence>
<proteinExistence type="inferred from homology"/>
<keyword evidence="3" id="KW-0813">Transport</keyword>